<dbReference type="Proteomes" id="UP001186974">
    <property type="component" value="Unassembled WGS sequence"/>
</dbReference>
<gene>
    <name evidence="1" type="ORF">LTS18_007800</name>
</gene>
<keyword evidence="2" id="KW-1185">Reference proteome</keyword>
<evidence type="ECO:0000313" key="2">
    <source>
        <dbReference type="Proteomes" id="UP001186974"/>
    </source>
</evidence>
<organism evidence="1 2">
    <name type="scientific">Coniosporium uncinatum</name>
    <dbReference type="NCBI Taxonomy" id="93489"/>
    <lineage>
        <taxon>Eukaryota</taxon>
        <taxon>Fungi</taxon>
        <taxon>Dikarya</taxon>
        <taxon>Ascomycota</taxon>
        <taxon>Pezizomycotina</taxon>
        <taxon>Dothideomycetes</taxon>
        <taxon>Dothideomycetes incertae sedis</taxon>
        <taxon>Coniosporium</taxon>
    </lineage>
</organism>
<protein>
    <submittedName>
        <fullName evidence="1">Uncharacterized protein</fullName>
    </submittedName>
</protein>
<sequence length="98" mass="10421">TPDHLFEAAVRGKRDGIEGVSECIIMGQSMRVGTGGFEVVRALGLERGEGEGEGEGGNRDGAKKGDLGRERVAFDDKFERWKRGSRKGTGSRLVAAAA</sequence>
<evidence type="ECO:0000313" key="1">
    <source>
        <dbReference type="EMBL" id="KAK3078325.1"/>
    </source>
</evidence>
<name>A0ACC3DNP2_9PEZI</name>
<feature type="non-terminal residue" evidence="1">
    <location>
        <position position="1"/>
    </location>
</feature>
<dbReference type="EMBL" id="JAWDJW010001995">
    <property type="protein sequence ID" value="KAK3078325.1"/>
    <property type="molecule type" value="Genomic_DNA"/>
</dbReference>
<comment type="caution">
    <text evidence="1">The sequence shown here is derived from an EMBL/GenBank/DDBJ whole genome shotgun (WGS) entry which is preliminary data.</text>
</comment>
<reference evidence="1" key="1">
    <citation type="submission" date="2024-09" db="EMBL/GenBank/DDBJ databases">
        <title>Black Yeasts Isolated from many extreme environments.</title>
        <authorList>
            <person name="Coleine C."/>
            <person name="Stajich J.E."/>
            <person name="Selbmann L."/>
        </authorList>
    </citation>
    <scope>NUCLEOTIDE SEQUENCE</scope>
    <source>
        <strain evidence="1">CCFEE 5737</strain>
    </source>
</reference>
<proteinExistence type="predicted"/>
<accession>A0ACC3DNP2</accession>